<evidence type="ECO:0000313" key="2">
    <source>
        <dbReference type="EMBL" id="AXE21239.1"/>
    </source>
</evidence>
<keyword evidence="1" id="KW-1133">Transmembrane helix</keyword>
<keyword evidence="1" id="KW-0812">Transmembrane</keyword>
<dbReference type="OrthoDB" id="7057889at2"/>
<evidence type="ECO:0000313" key="3">
    <source>
        <dbReference type="Proteomes" id="UP000251993"/>
    </source>
</evidence>
<dbReference type="EMBL" id="CP030850">
    <property type="protein sequence ID" value="AXE21239.1"/>
    <property type="molecule type" value="Genomic_DNA"/>
</dbReference>
<dbReference type="Proteomes" id="UP000251993">
    <property type="component" value="Chromosome"/>
</dbReference>
<keyword evidence="1" id="KW-0472">Membrane</keyword>
<dbReference type="AlphaFoldDB" id="A0A344TRG8"/>
<gene>
    <name evidence="2" type="ORF">DR864_27605</name>
</gene>
<accession>A0A344TRG8</accession>
<sequence>MTKEENHLFTDRPEGAALFEELRSEEIQEVLGHAPPWAVRWGNTLFLVILVGIIGLSWFIHYPELVIAPFRLTSDDVPNP</sequence>
<dbReference type="RefSeq" id="WP_114070000.1">
    <property type="nucleotide sequence ID" value="NZ_CP030850.1"/>
</dbReference>
<organism evidence="2 3">
    <name type="scientific">Runella rosea</name>
    <dbReference type="NCBI Taxonomy" id="2259595"/>
    <lineage>
        <taxon>Bacteria</taxon>
        <taxon>Pseudomonadati</taxon>
        <taxon>Bacteroidota</taxon>
        <taxon>Cytophagia</taxon>
        <taxon>Cytophagales</taxon>
        <taxon>Spirosomataceae</taxon>
        <taxon>Runella</taxon>
    </lineage>
</organism>
<evidence type="ECO:0000256" key="1">
    <source>
        <dbReference type="SAM" id="Phobius"/>
    </source>
</evidence>
<proteinExistence type="predicted"/>
<reference evidence="2 3" key="1">
    <citation type="submission" date="2018-07" db="EMBL/GenBank/DDBJ databases">
        <title>Genome sequencing of Runella.</title>
        <authorList>
            <person name="Baek M.-G."/>
            <person name="Yi H."/>
        </authorList>
    </citation>
    <scope>NUCLEOTIDE SEQUENCE [LARGE SCALE GENOMIC DNA]</scope>
    <source>
        <strain evidence="2 3">HYN0085</strain>
    </source>
</reference>
<name>A0A344TRG8_9BACT</name>
<protein>
    <submittedName>
        <fullName evidence="2">Uncharacterized protein</fullName>
    </submittedName>
</protein>
<dbReference type="KEGG" id="run:DR864_27605"/>
<feature type="transmembrane region" description="Helical" evidence="1">
    <location>
        <begin position="41"/>
        <end position="62"/>
    </location>
</feature>
<keyword evidence="3" id="KW-1185">Reference proteome</keyword>